<dbReference type="RefSeq" id="XP_030830377.1">
    <property type="nucleotide sequence ID" value="XM_030974517.1"/>
</dbReference>
<protein>
    <recommendedName>
        <fullName evidence="2">IgGFc-binding protein N-terminal domain-containing protein</fullName>
    </recommendedName>
</protein>
<dbReference type="PANTHER" id="PTHR46748:SF1">
    <property type="entry name" value="IGGFC-BINDING PROTEIN N-TERMINAL DOMAIN-CONTAINING PROTEIN"/>
    <property type="match status" value="1"/>
</dbReference>
<dbReference type="OrthoDB" id="6136119at2759"/>
<dbReference type="GeneID" id="105443889"/>
<dbReference type="Proteomes" id="UP000007110">
    <property type="component" value="Unassembled WGS sequence"/>
</dbReference>
<dbReference type="KEGG" id="spu:105443889"/>
<name>A0A7M7N4I9_STRPU</name>
<sequence>MARNMSQAIFSLLLIFLLRLLSVARAQTCTVGDHADSTRFGTEFVFGLPVSGQYSSYLGDYGNFIQTSNSGGTYYYASRPARSESGQFSTSGMPSHAKIEYTAESSVTRDTGLHDGTLRVLPDYNLIVYLFGSNTNEGTYGATAVTPLVYLGQEYFASVLAGPGLGQVVISSTGETTFIRLTPNGPFTYDGITYSSPFSDLEVEIPAWYQMIITTSSNDFTGSRILANKTVSVLSGSSCAYSPEISSGSCDYAIEHLLPYDKWGTTFNVPPFQDGSTGYYIQITAGRDDTTINVDGTLVSIGQGQTESREVTTNTMLRITSDKPIQVVQILKGAASMVVIPPEEQYTLMNSYFRISGADTLGIYLNHYFTIVVPCSSQSGIYVTGTAPGDNVYLKTASSSTAKGSMCAYFYTGGQTFTYTISQSDPNGAFTVLNYARDGTAAAGDGSAGYAYVGAQKFQTQRCLDYHTIIYGSDVTTQATTTQATTTKATTTQQQLPK</sequence>
<dbReference type="PANTHER" id="PTHR46748">
    <property type="entry name" value="LRRNT DOMAIN-CONTAINING PROTEIN"/>
    <property type="match status" value="1"/>
</dbReference>
<evidence type="ECO:0000313" key="3">
    <source>
        <dbReference type="EnsemblMetazoa" id="XP_030830377"/>
    </source>
</evidence>
<dbReference type="EnsemblMetazoa" id="XM_030974517">
    <property type="protein sequence ID" value="XP_030830377"/>
    <property type="gene ID" value="LOC105443889"/>
</dbReference>
<evidence type="ECO:0000259" key="2">
    <source>
        <dbReference type="Pfam" id="PF17517"/>
    </source>
</evidence>
<feature type="domain" description="IgGFc-binding protein N-terminal" evidence="2">
    <location>
        <begin position="142"/>
        <end position="396"/>
    </location>
</feature>
<dbReference type="Pfam" id="PF17517">
    <property type="entry name" value="IgGFc_binding"/>
    <property type="match status" value="1"/>
</dbReference>
<reference evidence="4" key="1">
    <citation type="submission" date="2015-02" db="EMBL/GenBank/DDBJ databases">
        <title>Genome sequencing for Strongylocentrotus purpuratus.</title>
        <authorList>
            <person name="Murali S."/>
            <person name="Liu Y."/>
            <person name="Vee V."/>
            <person name="English A."/>
            <person name="Wang M."/>
            <person name="Skinner E."/>
            <person name="Han Y."/>
            <person name="Muzny D.M."/>
            <person name="Worley K.C."/>
            <person name="Gibbs R.A."/>
        </authorList>
    </citation>
    <scope>NUCLEOTIDE SEQUENCE</scope>
</reference>
<accession>A0A7M7N4I9</accession>
<dbReference type="AlphaFoldDB" id="A0A7M7N4I9"/>
<dbReference type="OMA" id="EIPAWYQ"/>
<keyword evidence="4" id="KW-1185">Reference proteome</keyword>
<reference evidence="3" key="2">
    <citation type="submission" date="2021-01" db="UniProtKB">
        <authorList>
            <consortium name="EnsemblMetazoa"/>
        </authorList>
    </citation>
    <scope>IDENTIFICATION</scope>
</reference>
<evidence type="ECO:0000256" key="1">
    <source>
        <dbReference type="SAM" id="SignalP"/>
    </source>
</evidence>
<organism evidence="3 4">
    <name type="scientific">Strongylocentrotus purpuratus</name>
    <name type="common">Purple sea urchin</name>
    <dbReference type="NCBI Taxonomy" id="7668"/>
    <lineage>
        <taxon>Eukaryota</taxon>
        <taxon>Metazoa</taxon>
        <taxon>Echinodermata</taxon>
        <taxon>Eleutherozoa</taxon>
        <taxon>Echinozoa</taxon>
        <taxon>Echinoidea</taxon>
        <taxon>Euechinoidea</taxon>
        <taxon>Echinacea</taxon>
        <taxon>Camarodonta</taxon>
        <taxon>Echinidea</taxon>
        <taxon>Strongylocentrotidae</taxon>
        <taxon>Strongylocentrotus</taxon>
    </lineage>
</organism>
<keyword evidence="1" id="KW-0732">Signal</keyword>
<dbReference type="InParanoid" id="A0A7M7N4I9"/>
<dbReference type="InterPro" id="IPR035234">
    <property type="entry name" value="IgGFc-bd_N"/>
</dbReference>
<evidence type="ECO:0000313" key="4">
    <source>
        <dbReference type="Proteomes" id="UP000007110"/>
    </source>
</evidence>
<proteinExistence type="predicted"/>
<feature type="signal peptide" evidence="1">
    <location>
        <begin position="1"/>
        <end position="26"/>
    </location>
</feature>
<feature type="chain" id="PRO_5029824092" description="IgGFc-binding protein N-terminal domain-containing protein" evidence="1">
    <location>
        <begin position="27"/>
        <end position="498"/>
    </location>
</feature>